<gene>
    <name evidence="4" type="ORF">FHP24_12505</name>
</gene>
<protein>
    <submittedName>
        <fullName evidence="4">Glycosyltransferase family 8 protein</fullName>
    </submittedName>
</protein>
<dbReference type="InterPro" id="IPR029044">
    <property type="entry name" value="Nucleotide-diphossugar_trans"/>
</dbReference>
<evidence type="ECO:0000256" key="1">
    <source>
        <dbReference type="ARBA" id="ARBA00022676"/>
    </source>
</evidence>
<dbReference type="CDD" id="cd04194">
    <property type="entry name" value="GT8_A4GalT_like"/>
    <property type="match status" value="1"/>
</dbReference>
<accession>A0A5C4XNL1</accession>
<dbReference type="GO" id="GO:0046872">
    <property type="term" value="F:metal ion binding"/>
    <property type="evidence" value="ECO:0007669"/>
    <property type="project" value="UniProtKB-KW"/>
</dbReference>
<organism evidence="4 5">
    <name type="scientific">Aliirhizobium smilacinae</name>
    <dbReference type="NCBI Taxonomy" id="1395944"/>
    <lineage>
        <taxon>Bacteria</taxon>
        <taxon>Pseudomonadati</taxon>
        <taxon>Pseudomonadota</taxon>
        <taxon>Alphaproteobacteria</taxon>
        <taxon>Hyphomicrobiales</taxon>
        <taxon>Rhizobiaceae</taxon>
        <taxon>Aliirhizobium</taxon>
    </lineage>
</organism>
<dbReference type="SUPFAM" id="SSF53448">
    <property type="entry name" value="Nucleotide-diphospho-sugar transferases"/>
    <property type="match status" value="1"/>
</dbReference>
<dbReference type="InterPro" id="IPR050748">
    <property type="entry name" value="Glycosyltrans_8_dom-fam"/>
</dbReference>
<name>A0A5C4XNL1_9HYPH</name>
<evidence type="ECO:0000313" key="5">
    <source>
        <dbReference type="Proteomes" id="UP000311605"/>
    </source>
</evidence>
<dbReference type="AlphaFoldDB" id="A0A5C4XNL1"/>
<evidence type="ECO:0000313" key="4">
    <source>
        <dbReference type="EMBL" id="TNM64054.1"/>
    </source>
</evidence>
<dbReference type="PANTHER" id="PTHR13778:SF47">
    <property type="entry name" value="LIPOPOLYSACCHARIDE 1,3-GALACTOSYLTRANSFERASE"/>
    <property type="match status" value="1"/>
</dbReference>
<dbReference type="Gene3D" id="3.90.550.10">
    <property type="entry name" value="Spore Coat Polysaccharide Biosynthesis Protein SpsA, Chain A"/>
    <property type="match status" value="1"/>
</dbReference>
<keyword evidence="3" id="KW-0479">Metal-binding</keyword>
<dbReference type="Proteomes" id="UP000311605">
    <property type="component" value="Unassembled WGS sequence"/>
</dbReference>
<sequence>MSAALEAGAGDELAAAPLNTKQAFGPIVFAADAAFAAPLATALRSLAESNMQAWPLDIHVLSEGMDEATKQRIAGSMPENSAAIKWHSIETLSFASQFATRPGVSKMTFARLLLPRFLPATCDRALYLDADVLVLDTLEPLWDLNLDGAVIAAVPDYCLDRAAAKSSPAPETSLSVERYFNAGMIFLDFEKWRSERISERALEYLDHFPTTEYADQDALNFVCDGRWKELQQTWNFQFDPSQVIARTLREQNLKIVHFVTNVKPWRSGSLSPNVGFYDAFRSRTRFALTHRERLSSALKRVCSRLVARSALLTSMKSRVRSIGQRRSFRALKVNRGFDHG</sequence>
<reference evidence="4 5" key="1">
    <citation type="submission" date="2019-06" db="EMBL/GenBank/DDBJ databases">
        <title>The draft genome of Rhizobium smilacinae PTYR-5.</title>
        <authorList>
            <person name="Liu L."/>
            <person name="Li L."/>
            <person name="Zhang X."/>
        </authorList>
    </citation>
    <scope>NUCLEOTIDE SEQUENCE [LARGE SCALE GENOMIC DNA]</scope>
    <source>
        <strain evidence="4 5">PTYR-5</strain>
    </source>
</reference>
<proteinExistence type="predicted"/>
<evidence type="ECO:0000256" key="3">
    <source>
        <dbReference type="ARBA" id="ARBA00022723"/>
    </source>
</evidence>
<keyword evidence="2 4" id="KW-0808">Transferase</keyword>
<dbReference type="EMBL" id="VDMN01000002">
    <property type="protein sequence ID" value="TNM64054.1"/>
    <property type="molecule type" value="Genomic_DNA"/>
</dbReference>
<dbReference type="InterPro" id="IPR002495">
    <property type="entry name" value="Glyco_trans_8"/>
</dbReference>
<evidence type="ECO:0000256" key="2">
    <source>
        <dbReference type="ARBA" id="ARBA00022679"/>
    </source>
</evidence>
<keyword evidence="5" id="KW-1185">Reference proteome</keyword>
<dbReference type="GO" id="GO:0016757">
    <property type="term" value="F:glycosyltransferase activity"/>
    <property type="evidence" value="ECO:0007669"/>
    <property type="project" value="UniProtKB-KW"/>
</dbReference>
<dbReference type="OrthoDB" id="5672604at2"/>
<keyword evidence="1" id="KW-0328">Glycosyltransferase</keyword>
<dbReference type="PANTHER" id="PTHR13778">
    <property type="entry name" value="GLYCOSYLTRANSFERASE 8 DOMAIN-CONTAINING PROTEIN"/>
    <property type="match status" value="1"/>
</dbReference>
<comment type="caution">
    <text evidence="4">The sequence shown here is derived from an EMBL/GenBank/DDBJ whole genome shotgun (WGS) entry which is preliminary data.</text>
</comment>
<dbReference type="Pfam" id="PF01501">
    <property type="entry name" value="Glyco_transf_8"/>
    <property type="match status" value="1"/>
</dbReference>